<reference evidence="3" key="1">
    <citation type="submission" date="2015-07" db="EMBL/GenBank/DDBJ databases">
        <title>Fjat-10036 dsm4.</title>
        <authorList>
            <person name="Liu B."/>
            <person name="Wang J."/>
            <person name="Zhu Y."/>
            <person name="Liu G."/>
            <person name="Chen Q."/>
            <person name="Chen Z."/>
            <person name="Lan J."/>
            <person name="Che J."/>
            <person name="Ge C."/>
            <person name="Shi H."/>
            <person name="Pan Z."/>
            <person name="Liu X."/>
        </authorList>
    </citation>
    <scope>NUCLEOTIDE SEQUENCE [LARGE SCALE GENOMIC DNA]</scope>
    <source>
        <strain evidence="3">DSM 4</strain>
    </source>
</reference>
<comment type="caution">
    <text evidence="2">The sequence shown here is derived from an EMBL/GenBank/DDBJ whole genome shotgun (WGS) entry which is preliminary data.</text>
</comment>
<evidence type="ECO:0000313" key="2">
    <source>
        <dbReference type="EMBL" id="KON88899.1"/>
    </source>
</evidence>
<dbReference type="OrthoDB" id="2876191at2"/>
<feature type="repeat" description="ANK" evidence="1">
    <location>
        <begin position="46"/>
        <end position="78"/>
    </location>
</feature>
<dbReference type="Gene3D" id="1.25.40.20">
    <property type="entry name" value="Ankyrin repeat-containing domain"/>
    <property type="match status" value="1"/>
</dbReference>
<protein>
    <submittedName>
        <fullName evidence="2">Uncharacterized protein</fullName>
    </submittedName>
</protein>
<dbReference type="Proteomes" id="UP000037109">
    <property type="component" value="Unassembled WGS sequence"/>
</dbReference>
<dbReference type="AlphaFoldDB" id="A0A0M0GGA3"/>
<evidence type="ECO:0000313" key="3">
    <source>
        <dbReference type="Proteomes" id="UP000037109"/>
    </source>
</evidence>
<name>A0A0M0GGA3_SPOGL</name>
<organism evidence="2 3">
    <name type="scientific">Sporosarcina globispora</name>
    <name type="common">Bacillus globisporus</name>
    <dbReference type="NCBI Taxonomy" id="1459"/>
    <lineage>
        <taxon>Bacteria</taxon>
        <taxon>Bacillati</taxon>
        <taxon>Bacillota</taxon>
        <taxon>Bacilli</taxon>
        <taxon>Bacillales</taxon>
        <taxon>Caryophanaceae</taxon>
        <taxon>Sporosarcina</taxon>
    </lineage>
</organism>
<keyword evidence="3" id="KW-1185">Reference proteome</keyword>
<dbReference type="EMBL" id="LGUF01000007">
    <property type="protein sequence ID" value="KON88899.1"/>
    <property type="molecule type" value="Genomic_DNA"/>
</dbReference>
<dbReference type="PATRIC" id="fig|1459.3.peg.4464"/>
<gene>
    <name evidence="2" type="ORF">AF332_20250</name>
</gene>
<dbReference type="InterPro" id="IPR002110">
    <property type="entry name" value="Ankyrin_rpt"/>
</dbReference>
<dbReference type="PROSITE" id="PS50088">
    <property type="entry name" value="ANK_REPEAT"/>
    <property type="match status" value="1"/>
</dbReference>
<keyword evidence="1" id="KW-0040">ANK repeat</keyword>
<dbReference type="RefSeq" id="WP_053436280.1">
    <property type="nucleotide sequence ID" value="NZ_LGUF01000007.1"/>
</dbReference>
<sequence>MINSDYNLINRPESKVLISNVLNNDVEGVIRSFEKYRAAPHSKSQSGVSALELAIENDNKYIVAFLIRYGALPNAIEKEAAFKKGNQGIIELVETGKYLKIIREYEFFKKE</sequence>
<evidence type="ECO:0000256" key="1">
    <source>
        <dbReference type="PROSITE-ProRule" id="PRU00023"/>
    </source>
</evidence>
<dbReference type="SUPFAM" id="SSF48403">
    <property type="entry name" value="Ankyrin repeat"/>
    <property type="match status" value="1"/>
</dbReference>
<proteinExistence type="predicted"/>
<accession>A0A0M0GGA3</accession>
<dbReference type="InterPro" id="IPR036770">
    <property type="entry name" value="Ankyrin_rpt-contain_sf"/>
</dbReference>